<accession>A0AAV4ENI4</accession>
<reference evidence="1 2" key="1">
    <citation type="journal article" date="2021" name="Elife">
        <title>Chloroplast acquisition without the gene transfer in kleptoplastic sea slugs, Plakobranchus ocellatus.</title>
        <authorList>
            <person name="Maeda T."/>
            <person name="Takahashi S."/>
            <person name="Yoshida T."/>
            <person name="Shimamura S."/>
            <person name="Takaki Y."/>
            <person name="Nagai Y."/>
            <person name="Toyoda A."/>
            <person name="Suzuki Y."/>
            <person name="Arimoto A."/>
            <person name="Ishii H."/>
            <person name="Satoh N."/>
            <person name="Nishiyama T."/>
            <person name="Hasebe M."/>
            <person name="Maruyama T."/>
            <person name="Minagawa J."/>
            <person name="Obokata J."/>
            <person name="Shigenobu S."/>
        </authorList>
    </citation>
    <scope>NUCLEOTIDE SEQUENCE [LARGE SCALE GENOMIC DNA]</scope>
</reference>
<keyword evidence="2" id="KW-1185">Reference proteome</keyword>
<organism evidence="1 2">
    <name type="scientific">Elysia marginata</name>
    <dbReference type="NCBI Taxonomy" id="1093978"/>
    <lineage>
        <taxon>Eukaryota</taxon>
        <taxon>Metazoa</taxon>
        <taxon>Spiralia</taxon>
        <taxon>Lophotrochozoa</taxon>
        <taxon>Mollusca</taxon>
        <taxon>Gastropoda</taxon>
        <taxon>Heterobranchia</taxon>
        <taxon>Euthyneura</taxon>
        <taxon>Panpulmonata</taxon>
        <taxon>Sacoglossa</taxon>
        <taxon>Placobranchoidea</taxon>
        <taxon>Plakobranchidae</taxon>
        <taxon>Elysia</taxon>
    </lineage>
</organism>
<evidence type="ECO:0008006" key="3">
    <source>
        <dbReference type="Google" id="ProtNLM"/>
    </source>
</evidence>
<comment type="caution">
    <text evidence="1">The sequence shown here is derived from an EMBL/GenBank/DDBJ whole genome shotgun (WGS) entry which is preliminary data.</text>
</comment>
<sequence>MSRECLEYEAHNMGIFIVNQFNVSERRLSDRNVPVDGYDPVNKSFFISWLSTARSSSLLVRGKETNPIKEKSMEALATDTMRFKYYLKDTVKVEVIGIKECELLRKKQVDPETTKFMS</sequence>
<proteinExistence type="predicted"/>
<gene>
    <name evidence="1" type="ORF">ElyMa_003587300</name>
</gene>
<name>A0AAV4ENI4_9GAST</name>
<protein>
    <recommendedName>
        <fullName evidence="3">DNA recombination and repair protein Rad51-like C-terminal domain-containing protein</fullName>
    </recommendedName>
</protein>
<dbReference type="AlphaFoldDB" id="A0AAV4ENI4"/>
<dbReference type="Proteomes" id="UP000762676">
    <property type="component" value="Unassembled WGS sequence"/>
</dbReference>
<evidence type="ECO:0000313" key="2">
    <source>
        <dbReference type="Proteomes" id="UP000762676"/>
    </source>
</evidence>
<dbReference type="EMBL" id="BMAT01007350">
    <property type="protein sequence ID" value="GFR62663.1"/>
    <property type="molecule type" value="Genomic_DNA"/>
</dbReference>
<evidence type="ECO:0000313" key="1">
    <source>
        <dbReference type="EMBL" id="GFR62663.1"/>
    </source>
</evidence>